<dbReference type="EMBL" id="AP027452">
    <property type="protein sequence ID" value="BDY27463.1"/>
    <property type="molecule type" value="Genomic_DNA"/>
</dbReference>
<reference evidence="3 5" key="1">
    <citation type="journal article" date="2019" name="Emerg. Microbes Infect.">
        <title>Comprehensive subspecies identification of 175 nontuberculous mycobacteria species based on 7547 genomic profiles.</title>
        <authorList>
            <person name="Matsumoto Y."/>
            <person name="Kinjo T."/>
            <person name="Motooka D."/>
            <person name="Nabeya D."/>
            <person name="Jung N."/>
            <person name="Uechi K."/>
            <person name="Horii T."/>
            <person name="Iida T."/>
            <person name="Fujita J."/>
            <person name="Nakamura S."/>
        </authorList>
    </citation>
    <scope>NUCLEOTIDE SEQUENCE [LARGE SCALE GENOMIC DNA]</scope>
    <source>
        <strain evidence="3 5">JCM 12375</strain>
    </source>
</reference>
<dbReference type="SMART" id="SM00065">
    <property type="entry name" value="GAF"/>
    <property type="match status" value="1"/>
</dbReference>
<dbReference type="SUPFAM" id="SSF55781">
    <property type="entry name" value="GAF domain-like"/>
    <property type="match status" value="1"/>
</dbReference>
<evidence type="ECO:0000313" key="6">
    <source>
        <dbReference type="Proteomes" id="UP001241092"/>
    </source>
</evidence>
<dbReference type="Pfam" id="PF13185">
    <property type="entry name" value="GAF_2"/>
    <property type="match status" value="1"/>
</dbReference>
<dbReference type="Gene3D" id="1.10.10.2840">
    <property type="entry name" value="PucR C-terminal helix-turn-helix domain"/>
    <property type="match status" value="1"/>
</dbReference>
<dbReference type="InterPro" id="IPR042070">
    <property type="entry name" value="PucR_C-HTH_sf"/>
</dbReference>
<evidence type="ECO:0000259" key="2">
    <source>
        <dbReference type="SMART" id="SM00065"/>
    </source>
</evidence>
<dbReference type="InterPro" id="IPR003018">
    <property type="entry name" value="GAF"/>
</dbReference>
<evidence type="ECO:0000256" key="1">
    <source>
        <dbReference type="ARBA" id="ARBA00006754"/>
    </source>
</evidence>
<dbReference type="Proteomes" id="UP000465622">
    <property type="component" value="Chromosome"/>
</dbReference>
<accession>A0AAI8XM82</accession>
<reference evidence="4" key="3">
    <citation type="submission" date="2023-03" db="EMBL/GenBank/DDBJ databases">
        <title>Draft genome sequence of a Mycolicibacterium mageritense strain H4_3_1 isolated from a hybrid biological-inorganic system reactor.</title>
        <authorList>
            <person name="Feng X."/>
            <person name="Kazama D."/>
            <person name="Sato K."/>
            <person name="Kobayashi H."/>
        </authorList>
    </citation>
    <scope>NUCLEOTIDE SEQUENCE</scope>
    <source>
        <strain evidence="4">H4_3_1</strain>
    </source>
</reference>
<dbReference type="InterPro" id="IPR029016">
    <property type="entry name" value="GAF-like_dom_sf"/>
</dbReference>
<evidence type="ECO:0000313" key="5">
    <source>
        <dbReference type="Proteomes" id="UP000465622"/>
    </source>
</evidence>
<name>A0AAI8XM82_MYCME</name>
<proteinExistence type="inferred from homology"/>
<organism evidence="4 6">
    <name type="scientific">Mycolicibacterium mageritense</name>
    <name type="common">Mycobacterium mageritense</name>
    <dbReference type="NCBI Taxonomy" id="53462"/>
    <lineage>
        <taxon>Bacteria</taxon>
        <taxon>Bacillati</taxon>
        <taxon>Actinomycetota</taxon>
        <taxon>Actinomycetes</taxon>
        <taxon>Mycobacteriales</taxon>
        <taxon>Mycobacteriaceae</taxon>
        <taxon>Mycolicibacterium</taxon>
    </lineage>
</organism>
<sequence>MTGQDTELVRWLAALRTLSAAATSEADPHDVLNLVAATARDLLGFDFCGVLIPNAARDRLLITGWDGLSAEYVDRVNSDRAVRLDGTAPSSRAFHGGRPVAIADITAEAGFAPWGGVAREQDYRAIVCVPLIAGTEVLGTLNGYYRPEHEFSAEEIERLTLLANHAAIAVTSARLLDELRSLTASLREQRDALTRSEQIHQRLLAVTLRSGGIDGIATALAELVGGPVLIDDAHHQVLTGDSDALPGPDVRAAVDVDASSTPVRVVGSDGTAFLVSAARLGGDVAARIWLPDLSLDAIGIRAVEHASLVVALELLRVRTGVEVEHRLRGDLVVELLTNSGPPSQQLMSRAELLGHDLSAPHATMVAALGPSGQNSQRALSTVSDALRSYRPRPLTAMYRGDVLVLWPTAAGAATDAAALVQRRLKTTVALDETGSTSYAHAYRMTKGALDVALGAGSANTVVRLADLGVAGLLLQLDDPAQLLGFAERALGPLLDYDRRHRTDLLETLSVYLRCRLDRARTATELHIHPNTVGQRIRRIEQLCSTDLGDPAAAAHFSTALTVRTVGLRGAAT</sequence>
<evidence type="ECO:0000313" key="3">
    <source>
        <dbReference type="EMBL" id="BBX34016.1"/>
    </source>
</evidence>
<dbReference type="InterPro" id="IPR051448">
    <property type="entry name" value="CdaR-like_regulators"/>
</dbReference>
<comment type="similarity">
    <text evidence="1">Belongs to the CdaR family.</text>
</comment>
<dbReference type="Proteomes" id="UP001241092">
    <property type="component" value="Chromosome"/>
</dbReference>
<dbReference type="PANTHER" id="PTHR33744">
    <property type="entry name" value="CARBOHYDRATE DIACID REGULATOR"/>
    <property type="match status" value="1"/>
</dbReference>
<evidence type="ECO:0000313" key="4">
    <source>
        <dbReference type="EMBL" id="BDY27463.1"/>
    </source>
</evidence>
<feature type="domain" description="GAF" evidence="2">
    <location>
        <begin position="27"/>
        <end position="180"/>
    </location>
</feature>
<dbReference type="RefSeq" id="WP_142242402.1">
    <property type="nucleotide sequence ID" value="NZ_AP022567.1"/>
</dbReference>
<dbReference type="Pfam" id="PF17853">
    <property type="entry name" value="GGDEF_2"/>
    <property type="match status" value="1"/>
</dbReference>
<dbReference type="InterPro" id="IPR041522">
    <property type="entry name" value="CdaR_GGDEF"/>
</dbReference>
<dbReference type="PANTHER" id="PTHR33744:SF1">
    <property type="entry name" value="DNA-BINDING TRANSCRIPTIONAL ACTIVATOR ADER"/>
    <property type="match status" value="1"/>
</dbReference>
<dbReference type="AlphaFoldDB" id="A0AAI8XM82"/>
<dbReference type="Pfam" id="PF13556">
    <property type="entry name" value="HTH_30"/>
    <property type="match status" value="1"/>
</dbReference>
<protein>
    <recommendedName>
        <fullName evidence="2">GAF domain-containing protein</fullName>
    </recommendedName>
</protein>
<keyword evidence="5" id="KW-1185">Reference proteome</keyword>
<reference evidence="3" key="2">
    <citation type="submission" date="2020-02" db="EMBL/GenBank/DDBJ databases">
        <authorList>
            <person name="Matsumoto Y."/>
            <person name="Kinjo T."/>
            <person name="Motooka D."/>
            <person name="Nabeya D."/>
            <person name="Jung N."/>
            <person name="Uechi K."/>
            <person name="Horii T."/>
            <person name="Iida T."/>
            <person name="Fujita J."/>
            <person name="Nakamura S."/>
        </authorList>
    </citation>
    <scope>NUCLEOTIDE SEQUENCE</scope>
    <source>
        <strain evidence="3">JCM 12375</strain>
    </source>
</reference>
<dbReference type="InterPro" id="IPR025736">
    <property type="entry name" value="PucR_C-HTH_dom"/>
</dbReference>
<dbReference type="Gene3D" id="3.30.450.40">
    <property type="match status" value="1"/>
</dbReference>
<dbReference type="EMBL" id="AP022567">
    <property type="protein sequence ID" value="BBX34016.1"/>
    <property type="molecule type" value="Genomic_DNA"/>
</dbReference>
<gene>
    <name evidence="4" type="ORF">hbim_01386</name>
    <name evidence="3" type="ORF">MMAGJ_32980</name>
</gene>